<comment type="caution">
    <text evidence="1">The sequence shown here is derived from an EMBL/GenBank/DDBJ whole genome shotgun (WGS) entry which is preliminary data.</text>
</comment>
<sequence>MNSSLEINTPKAQKNRIVFLDKARIAIDFLPSKDKEQIVNTVKCLEDFPVCTKAKIYKLNPSVPNHFIARGRGDYRIVFKSQDREITIVDVVSRSRLEFLFGDAKNH</sequence>
<gene>
    <name evidence="1" type="ORF">VB774_15235</name>
</gene>
<protein>
    <recommendedName>
        <fullName evidence="3">Cytotoxic translational repressor of toxin-antitoxin stability system</fullName>
    </recommendedName>
</protein>
<dbReference type="InterPro" id="IPR035093">
    <property type="entry name" value="RelE/ParE_toxin_dom_sf"/>
</dbReference>
<evidence type="ECO:0000313" key="2">
    <source>
        <dbReference type="Proteomes" id="UP001301388"/>
    </source>
</evidence>
<dbReference type="EMBL" id="JAYGIE010000081">
    <property type="protein sequence ID" value="MEA5478978.1"/>
    <property type="molecule type" value="Genomic_DNA"/>
</dbReference>
<dbReference type="RefSeq" id="WP_323262331.1">
    <property type="nucleotide sequence ID" value="NZ_JAYGIE010000081.1"/>
</dbReference>
<reference evidence="1 2" key="1">
    <citation type="submission" date="2023-12" db="EMBL/GenBank/DDBJ databases">
        <title>Baltic Sea Cyanobacteria.</title>
        <authorList>
            <person name="Delbaje E."/>
            <person name="Fewer D.P."/>
            <person name="Shishido T.K."/>
        </authorList>
    </citation>
    <scope>NUCLEOTIDE SEQUENCE [LARGE SCALE GENOMIC DNA]</scope>
    <source>
        <strain evidence="1 2">UHCC 0370</strain>
    </source>
</reference>
<organism evidence="1 2">
    <name type="scientific">Pseudanabaena galeata UHCC 0370</name>
    <dbReference type="NCBI Taxonomy" id="3110310"/>
    <lineage>
        <taxon>Bacteria</taxon>
        <taxon>Bacillati</taxon>
        <taxon>Cyanobacteriota</taxon>
        <taxon>Cyanophyceae</taxon>
        <taxon>Pseudanabaenales</taxon>
        <taxon>Pseudanabaenaceae</taxon>
        <taxon>Pseudanabaena</taxon>
    </lineage>
</organism>
<dbReference type="Gene3D" id="3.30.2310.20">
    <property type="entry name" value="RelE-like"/>
    <property type="match status" value="1"/>
</dbReference>
<evidence type="ECO:0000313" key="1">
    <source>
        <dbReference type="EMBL" id="MEA5478978.1"/>
    </source>
</evidence>
<evidence type="ECO:0008006" key="3">
    <source>
        <dbReference type="Google" id="ProtNLM"/>
    </source>
</evidence>
<dbReference type="Proteomes" id="UP001301388">
    <property type="component" value="Unassembled WGS sequence"/>
</dbReference>
<dbReference type="SUPFAM" id="SSF143011">
    <property type="entry name" value="RelE-like"/>
    <property type="match status" value="1"/>
</dbReference>
<keyword evidence="2" id="KW-1185">Reference proteome</keyword>
<proteinExistence type="predicted"/>
<accession>A0ABU5TN43</accession>
<name>A0ABU5TN43_9CYAN</name>